<evidence type="ECO:0000313" key="2">
    <source>
        <dbReference type="EMBL" id="AFE86378.1"/>
    </source>
</evidence>
<dbReference type="EMBL" id="JQ692107">
    <property type="protein sequence ID" value="AFE86378.1"/>
    <property type="molecule type" value="Genomic_DNA"/>
</dbReference>
<evidence type="ECO:0000313" key="3">
    <source>
        <dbReference type="Proteomes" id="UP000004790"/>
    </source>
</evidence>
<keyword evidence="1" id="KW-0812">Transmembrane</keyword>
<accession>H9EB51</accession>
<keyword evidence="1" id="KW-1133">Transmembrane helix</keyword>
<keyword evidence="3" id="KW-1185">Reference proteome</keyword>
<keyword evidence="1" id="KW-0472">Membrane</keyword>
<feature type="transmembrane region" description="Helical" evidence="1">
    <location>
        <begin position="85"/>
        <end position="103"/>
    </location>
</feature>
<name>H9EB51_9CAUD</name>
<evidence type="ECO:0000256" key="1">
    <source>
        <dbReference type="SAM" id="Phobius"/>
    </source>
</evidence>
<dbReference type="Proteomes" id="UP000004790">
    <property type="component" value="Segment"/>
</dbReference>
<sequence length="104" mass="11280">MANKQRGKINMTKMREFILLALSVVIALAVVVGMADPMVFGLLLVKTAKAVVALVAVRVAVHYLDKVIGVNFREHVRGWDGQAMAIYMGARFIGAAVLFGCIFS</sequence>
<organism evidence="2 3">
    <name type="scientific">Vibrio phage SSP002</name>
    <dbReference type="NCBI Taxonomy" id="1161928"/>
    <lineage>
        <taxon>Viruses</taxon>
        <taxon>Duplodnaviria</taxon>
        <taxon>Heunggongvirae</taxon>
        <taxon>Uroviricota</taxon>
        <taxon>Caudoviricetes</taxon>
        <taxon>Mardecavirus</taxon>
        <taxon>Mardecavirus SSP002</taxon>
    </lineage>
</organism>
<reference evidence="2 3" key="1">
    <citation type="journal article" date="2012" name="J. Virol.">
        <title>Complete Genome Sequence of Vibrio vulnificus Bacteriophage SSP002.</title>
        <authorList>
            <person name="Lee H.S."/>
            <person name="Choi S."/>
            <person name="Choi S.H."/>
        </authorList>
    </citation>
    <scope>NUCLEOTIDE SEQUENCE [LARGE SCALE GENOMIC DNA]</scope>
</reference>
<gene>
    <name evidence="2" type="ORF">SSP002_051</name>
</gene>
<proteinExistence type="predicted"/>
<protein>
    <submittedName>
        <fullName evidence="2">Uncharacterized protein</fullName>
    </submittedName>
</protein>
<dbReference type="OrthoDB" id="39593at10239"/>